<feature type="region of interest" description="Disordered" evidence="1">
    <location>
        <begin position="95"/>
        <end position="134"/>
    </location>
</feature>
<feature type="region of interest" description="Disordered" evidence="1">
    <location>
        <begin position="1"/>
        <end position="43"/>
    </location>
</feature>
<accession>A0A645FFZ9</accession>
<organism evidence="2">
    <name type="scientific">bioreactor metagenome</name>
    <dbReference type="NCBI Taxonomy" id="1076179"/>
    <lineage>
        <taxon>unclassified sequences</taxon>
        <taxon>metagenomes</taxon>
        <taxon>ecological metagenomes</taxon>
    </lineage>
</organism>
<evidence type="ECO:0000313" key="2">
    <source>
        <dbReference type="EMBL" id="MPN12536.1"/>
    </source>
</evidence>
<comment type="caution">
    <text evidence="2">The sequence shown here is derived from an EMBL/GenBank/DDBJ whole genome shotgun (WGS) entry which is preliminary data.</text>
</comment>
<protein>
    <submittedName>
        <fullName evidence="2">Uncharacterized protein</fullName>
    </submittedName>
</protein>
<proteinExistence type="predicted"/>
<name>A0A645FFZ9_9ZZZZ</name>
<sequence>MAPASDSPKARLPSSDRYDSGARQPSTPSWPRQPGPPACWQRRTPGTRLHANCWPCGFRLSALLRPARRRRTMPMPLQSLQASPSAVCARAMRPGLKPSWQPPNRPACRLRWPQQRPRGPRRRPSSAHAFPTSALWPAFQSTQARCPHSRTDRRLSCAHAT</sequence>
<dbReference type="AlphaFoldDB" id="A0A645FFZ9"/>
<evidence type="ECO:0000256" key="1">
    <source>
        <dbReference type="SAM" id="MobiDB-lite"/>
    </source>
</evidence>
<dbReference type="EMBL" id="VSSQ01058902">
    <property type="protein sequence ID" value="MPN12536.1"/>
    <property type="molecule type" value="Genomic_DNA"/>
</dbReference>
<reference evidence="2" key="1">
    <citation type="submission" date="2019-08" db="EMBL/GenBank/DDBJ databases">
        <authorList>
            <person name="Kucharzyk K."/>
            <person name="Murdoch R.W."/>
            <person name="Higgins S."/>
            <person name="Loffler F."/>
        </authorList>
    </citation>
    <scope>NUCLEOTIDE SEQUENCE</scope>
</reference>
<gene>
    <name evidence="2" type="ORF">SDC9_159854</name>
</gene>